<gene>
    <name evidence="2" type="ORF">GCM10017584_23390</name>
</gene>
<dbReference type="Proteomes" id="UP001142372">
    <property type="component" value="Unassembled WGS sequence"/>
</dbReference>
<evidence type="ECO:0000313" key="2">
    <source>
        <dbReference type="EMBL" id="GLJ76765.1"/>
    </source>
</evidence>
<dbReference type="RefSeq" id="WP_271177425.1">
    <property type="nucleotide sequence ID" value="NZ_BAAAJO010000009.1"/>
</dbReference>
<accession>A0A9W6HAY0</accession>
<comment type="caution">
    <text evidence="2">The sequence shown here is derived from an EMBL/GenBank/DDBJ whole genome shotgun (WGS) entry which is preliminary data.</text>
</comment>
<protein>
    <recommendedName>
        <fullName evidence="4">Helicase</fullName>
    </recommendedName>
</protein>
<keyword evidence="3" id="KW-1185">Reference proteome</keyword>
<evidence type="ECO:0008006" key="4">
    <source>
        <dbReference type="Google" id="ProtNLM"/>
    </source>
</evidence>
<evidence type="ECO:0000313" key="3">
    <source>
        <dbReference type="Proteomes" id="UP001142372"/>
    </source>
</evidence>
<sequence>MAMPAVIVCLALCVAAVQAGAQQVRLADAAAVAARMLGRGDDASGVVARAGATLEADRVGGMVCVRLTAASAMAGLGPLGSAASARACALDDTAAE</sequence>
<feature type="chain" id="PRO_5040946622" description="Helicase" evidence="1">
    <location>
        <begin position="22"/>
        <end position="96"/>
    </location>
</feature>
<dbReference type="EMBL" id="BSEN01000011">
    <property type="protein sequence ID" value="GLJ76765.1"/>
    <property type="molecule type" value="Genomic_DNA"/>
</dbReference>
<reference evidence="2" key="2">
    <citation type="submission" date="2023-01" db="EMBL/GenBank/DDBJ databases">
        <authorList>
            <person name="Sun Q."/>
            <person name="Evtushenko L."/>
        </authorList>
    </citation>
    <scope>NUCLEOTIDE SEQUENCE</scope>
    <source>
        <strain evidence="2">VKM Ac-1401</strain>
    </source>
</reference>
<reference evidence="2" key="1">
    <citation type="journal article" date="2014" name="Int. J. Syst. Evol. Microbiol.">
        <title>Complete genome sequence of Corynebacterium casei LMG S-19264T (=DSM 44701T), isolated from a smear-ripened cheese.</title>
        <authorList>
            <consortium name="US DOE Joint Genome Institute (JGI-PGF)"/>
            <person name="Walter F."/>
            <person name="Albersmeier A."/>
            <person name="Kalinowski J."/>
            <person name="Ruckert C."/>
        </authorList>
    </citation>
    <scope>NUCLEOTIDE SEQUENCE</scope>
    <source>
        <strain evidence="2">VKM Ac-1401</strain>
    </source>
</reference>
<name>A0A9W6HAY0_9MICO</name>
<feature type="signal peptide" evidence="1">
    <location>
        <begin position="1"/>
        <end position="21"/>
    </location>
</feature>
<evidence type="ECO:0000256" key="1">
    <source>
        <dbReference type="SAM" id="SignalP"/>
    </source>
</evidence>
<proteinExistence type="predicted"/>
<keyword evidence="1" id="KW-0732">Signal</keyword>
<organism evidence="2 3">
    <name type="scientific">Leifsonia poae</name>
    <dbReference type="NCBI Taxonomy" id="110933"/>
    <lineage>
        <taxon>Bacteria</taxon>
        <taxon>Bacillati</taxon>
        <taxon>Actinomycetota</taxon>
        <taxon>Actinomycetes</taxon>
        <taxon>Micrococcales</taxon>
        <taxon>Microbacteriaceae</taxon>
        <taxon>Leifsonia</taxon>
    </lineage>
</organism>
<dbReference type="AlphaFoldDB" id="A0A9W6HAY0"/>